<keyword evidence="2" id="KW-0548">Nucleotidyltransferase</keyword>
<dbReference type="InterPro" id="IPR041373">
    <property type="entry name" value="RT_RNaseH"/>
</dbReference>
<feature type="domain" description="Reverse transcriptase RNase H-like" evidence="9">
    <location>
        <begin position="272"/>
        <end position="307"/>
    </location>
</feature>
<evidence type="ECO:0000256" key="1">
    <source>
        <dbReference type="ARBA" id="ARBA00022679"/>
    </source>
</evidence>
<reference evidence="10" key="2">
    <citation type="submission" date="2022-01" db="EMBL/GenBank/DDBJ databases">
        <authorList>
            <person name="Yamashiro T."/>
            <person name="Shiraishi A."/>
            <person name="Satake H."/>
            <person name="Nakayama K."/>
        </authorList>
    </citation>
    <scope>NUCLEOTIDE SEQUENCE</scope>
</reference>
<dbReference type="InterPro" id="IPR043502">
    <property type="entry name" value="DNA/RNA_pol_sf"/>
</dbReference>
<gene>
    <name evidence="10" type="ORF">Tco_1057638</name>
</gene>
<organism evidence="10 11">
    <name type="scientific">Tanacetum coccineum</name>
    <dbReference type="NCBI Taxonomy" id="301880"/>
    <lineage>
        <taxon>Eukaryota</taxon>
        <taxon>Viridiplantae</taxon>
        <taxon>Streptophyta</taxon>
        <taxon>Embryophyta</taxon>
        <taxon>Tracheophyta</taxon>
        <taxon>Spermatophyta</taxon>
        <taxon>Magnoliopsida</taxon>
        <taxon>eudicotyledons</taxon>
        <taxon>Gunneridae</taxon>
        <taxon>Pentapetalae</taxon>
        <taxon>asterids</taxon>
        <taxon>campanulids</taxon>
        <taxon>Asterales</taxon>
        <taxon>Asteraceae</taxon>
        <taxon>Asteroideae</taxon>
        <taxon>Anthemideae</taxon>
        <taxon>Anthemidinae</taxon>
        <taxon>Tanacetum</taxon>
    </lineage>
</organism>
<feature type="compositionally biased region" description="Acidic residues" evidence="8">
    <location>
        <begin position="61"/>
        <end position="82"/>
    </location>
</feature>
<accession>A0ABQ5H675</accession>
<dbReference type="PANTHER" id="PTHR15503:SF45">
    <property type="entry name" value="RNA-DIRECTED DNA POLYMERASE HOMOLOG"/>
    <property type="match status" value="1"/>
</dbReference>
<protein>
    <submittedName>
        <fullName evidence="10">Reverse transcriptase domain-containing protein</fullName>
    </submittedName>
</protein>
<keyword evidence="11" id="KW-1185">Reference proteome</keyword>
<evidence type="ECO:0000256" key="7">
    <source>
        <dbReference type="SAM" id="Coils"/>
    </source>
</evidence>
<proteinExistence type="predicted"/>
<feature type="coiled-coil region" evidence="7">
    <location>
        <begin position="142"/>
        <end position="171"/>
    </location>
</feature>
<dbReference type="SUPFAM" id="SSF56672">
    <property type="entry name" value="DNA/RNA polymerases"/>
    <property type="match status" value="1"/>
</dbReference>
<evidence type="ECO:0000256" key="2">
    <source>
        <dbReference type="ARBA" id="ARBA00022695"/>
    </source>
</evidence>
<dbReference type="PANTHER" id="PTHR15503">
    <property type="entry name" value="LDOC1 RELATED"/>
    <property type="match status" value="1"/>
</dbReference>
<keyword evidence="1" id="KW-0808">Transferase</keyword>
<keyword evidence="4" id="KW-0255">Endonuclease</keyword>
<dbReference type="Proteomes" id="UP001151760">
    <property type="component" value="Unassembled WGS sequence"/>
</dbReference>
<dbReference type="GO" id="GO:0003964">
    <property type="term" value="F:RNA-directed DNA polymerase activity"/>
    <property type="evidence" value="ECO:0007669"/>
    <property type="project" value="UniProtKB-KW"/>
</dbReference>
<evidence type="ECO:0000259" key="9">
    <source>
        <dbReference type="Pfam" id="PF17917"/>
    </source>
</evidence>
<evidence type="ECO:0000256" key="8">
    <source>
        <dbReference type="SAM" id="MobiDB-lite"/>
    </source>
</evidence>
<keyword evidence="3" id="KW-0540">Nuclease</keyword>
<reference evidence="10" key="1">
    <citation type="journal article" date="2022" name="Int. J. Mol. Sci.">
        <title>Draft Genome of Tanacetum Coccineum: Genomic Comparison of Closely Related Tanacetum-Family Plants.</title>
        <authorList>
            <person name="Yamashiro T."/>
            <person name="Shiraishi A."/>
            <person name="Nakayama K."/>
            <person name="Satake H."/>
        </authorList>
    </citation>
    <scope>NUCLEOTIDE SEQUENCE</scope>
</reference>
<name>A0ABQ5H675_9ASTR</name>
<dbReference type="Pfam" id="PF17917">
    <property type="entry name" value="RT_RNaseH"/>
    <property type="match status" value="1"/>
</dbReference>
<dbReference type="InterPro" id="IPR032567">
    <property type="entry name" value="RTL1-rel"/>
</dbReference>
<keyword evidence="7" id="KW-0175">Coiled coil</keyword>
<dbReference type="EMBL" id="BQNB010019250">
    <property type="protein sequence ID" value="GJT83296.1"/>
    <property type="molecule type" value="Genomic_DNA"/>
</dbReference>
<keyword evidence="5" id="KW-0378">Hydrolase</keyword>
<feature type="region of interest" description="Disordered" evidence="8">
    <location>
        <begin position="52"/>
        <end position="113"/>
    </location>
</feature>
<evidence type="ECO:0000256" key="6">
    <source>
        <dbReference type="ARBA" id="ARBA00022918"/>
    </source>
</evidence>
<evidence type="ECO:0000313" key="11">
    <source>
        <dbReference type="Proteomes" id="UP001151760"/>
    </source>
</evidence>
<comment type="caution">
    <text evidence="10">The sequence shown here is derived from an EMBL/GenBank/DDBJ whole genome shotgun (WGS) entry which is preliminary data.</text>
</comment>
<sequence>MFSQNIDIFDKLIGTDVKRSRILLTKPNEAIPEVNPVIPRLNQVVDIHDPNEMVDIPNDVDLVDYDGDDEENSKEDLEEEPESNNGLARSSDSVSSDSESEEKEADVAHEDTFGTITQRPYGVRDFLRGVLGRLKVLESRENATSKNKLVKAEMKLELARMEHDIVEKEITSSYGGNKRFYRMTKYIQEGRELFLAQVTEQESKTKRLEDVPVIRDFPEVFLKDLPGLPPLRQVEFRIDLIPGDAPVARAPYHLAASEMKELSKYICQELLEKGFRAVLMQREKVIAYASRQLRKNEENYTTHELELGRWIFLPPTMETLIKYLSDEDLIIPFDEVMIDEKLHFIEEPIEIMHREVKQLKQSRIPIVKVRWNSKRGPEYTWEREEQMWKKYPHLFDFNKKRARK</sequence>
<evidence type="ECO:0000256" key="5">
    <source>
        <dbReference type="ARBA" id="ARBA00022801"/>
    </source>
</evidence>
<evidence type="ECO:0000313" key="10">
    <source>
        <dbReference type="EMBL" id="GJT83296.1"/>
    </source>
</evidence>
<keyword evidence="6 10" id="KW-0695">RNA-directed DNA polymerase</keyword>
<evidence type="ECO:0000256" key="3">
    <source>
        <dbReference type="ARBA" id="ARBA00022722"/>
    </source>
</evidence>
<evidence type="ECO:0000256" key="4">
    <source>
        <dbReference type="ARBA" id="ARBA00022759"/>
    </source>
</evidence>